<dbReference type="eggNOG" id="COG3740">
    <property type="taxonomic scope" value="Bacteria"/>
</dbReference>
<dbReference type="GO" id="GO:0008233">
    <property type="term" value="F:peptidase activity"/>
    <property type="evidence" value="ECO:0007669"/>
    <property type="project" value="UniProtKB-KW"/>
</dbReference>
<dbReference type="EMBL" id="JMQM01000001">
    <property type="protein sequence ID" value="KFB10655.1"/>
    <property type="molecule type" value="Genomic_DNA"/>
</dbReference>
<dbReference type="Pfam" id="PF04586">
    <property type="entry name" value="Peptidase_S78"/>
    <property type="match status" value="1"/>
</dbReference>
<keyword evidence="6" id="KW-1185">Reference proteome</keyword>
<gene>
    <name evidence="5" type="ORF">EL18_01693</name>
</gene>
<proteinExistence type="predicted"/>
<dbReference type="PATRIC" id="fig|472175.3.peg.1700"/>
<evidence type="ECO:0000313" key="5">
    <source>
        <dbReference type="EMBL" id="KFB10655.1"/>
    </source>
</evidence>
<dbReference type="AlphaFoldDB" id="A0A084UCG9"/>
<keyword evidence="2 5" id="KW-0645">Protease</keyword>
<dbReference type="RefSeq" id="WP_051913898.1">
    <property type="nucleotide sequence ID" value="NZ_JMQM01000001.1"/>
</dbReference>
<evidence type="ECO:0000259" key="4">
    <source>
        <dbReference type="Pfam" id="PF04586"/>
    </source>
</evidence>
<sequence length="228" mass="25026">MTAKIVKASSGAAERKFSGLALDRLEADGSFYGYASLFGEVDLGRDVVMAGAFARSVKRRGAGGIRMLFQHDPNLPIGVWEEIREDERGLYVRGKLTPGVAKAGEVLELMRAGAVDGLSIGFRTVKAQRDQKSRTRRIIEADLWEISVVTFPMLPSARVSAVKAGRLPTTREFERWLTRDAGLTRGEARAVIAKGFSSLARERDAGRATPESLVARMRQATRQMLKDS</sequence>
<name>A0A084UCG9_9HYPH</name>
<keyword evidence="1" id="KW-1188">Viral release from host cell</keyword>
<protein>
    <submittedName>
        <fullName evidence="5">HK97 family phage prohead protease</fullName>
    </submittedName>
</protein>
<keyword evidence="3" id="KW-0378">Hydrolase</keyword>
<dbReference type="InterPro" id="IPR006433">
    <property type="entry name" value="Prohead_protease"/>
</dbReference>
<evidence type="ECO:0000313" key="6">
    <source>
        <dbReference type="Proteomes" id="UP000053675"/>
    </source>
</evidence>
<evidence type="ECO:0000256" key="2">
    <source>
        <dbReference type="ARBA" id="ARBA00022670"/>
    </source>
</evidence>
<dbReference type="OrthoDB" id="9804926at2"/>
<reference evidence="5 6" key="1">
    <citation type="submission" date="2014-05" db="EMBL/GenBank/DDBJ databases">
        <title>Draft Genome Sequence of Nitratireductor basaltis Strain UMTGB225, A Marine Bacterium Isolated from Green Barrel Tunicate.</title>
        <authorList>
            <person name="Gan H.Y."/>
        </authorList>
    </citation>
    <scope>NUCLEOTIDE SEQUENCE [LARGE SCALE GENOMIC DNA]</scope>
    <source>
        <strain evidence="5 6">UMTGB225</strain>
    </source>
</reference>
<evidence type="ECO:0000256" key="3">
    <source>
        <dbReference type="ARBA" id="ARBA00022801"/>
    </source>
</evidence>
<accession>A0A084UCG9</accession>
<organism evidence="5 6">
    <name type="scientific">Nitratireductor basaltis</name>
    <dbReference type="NCBI Taxonomy" id="472175"/>
    <lineage>
        <taxon>Bacteria</taxon>
        <taxon>Pseudomonadati</taxon>
        <taxon>Pseudomonadota</taxon>
        <taxon>Alphaproteobacteria</taxon>
        <taxon>Hyphomicrobiales</taxon>
        <taxon>Phyllobacteriaceae</taxon>
        <taxon>Nitratireductor</taxon>
    </lineage>
</organism>
<comment type="caution">
    <text evidence="5">The sequence shown here is derived from an EMBL/GenBank/DDBJ whole genome shotgun (WGS) entry which is preliminary data.</text>
</comment>
<feature type="domain" description="Prohead serine protease" evidence="4">
    <location>
        <begin position="28"/>
        <end position="163"/>
    </location>
</feature>
<dbReference type="NCBIfam" id="TIGR01543">
    <property type="entry name" value="proheadase_HK97"/>
    <property type="match status" value="1"/>
</dbReference>
<dbReference type="InterPro" id="IPR054613">
    <property type="entry name" value="Peptidase_S78_dom"/>
</dbReference>
<dbReference type="STRING" id="472175.EL18_01693"/>
<dbReference type="Proteomes" id="UP000053675">
    <property type="component" value="Unassembled WGS sequence"/>
</dbReference>
<dbReference type="GO" id="GO:0006508">
    <property type="term" value="P:proteolysis"/>
    <property type="evidence" value="ECO:0007669"/>
    <property type="project" value="UniProtKB-KW"/>
</dbReference>
<evidence type="ECO:0000256" key="1">
    <source>
        <dbReference type="ARBA" id="ARBA00022612"/>
    </source>
</evidence>